<name>A0A2A6BIB2_PRIPA</name>
<accession>A0A2A6BIB2</accession>
<proteinExistence type="predicted"/>
<evidence type="ECO:0000313" key="2">
    <source>
        <dbReference type="Proteomes" id="UP000005239"/>
    </source>
</evidence>
<keyword evidence="2" id="KW-1185">Reference proteome</keyword>
<evidence type="ECO:0000313" key="1">
    <source>
        <dbReference type="EnsemblMetazoa" id="PPA39867.1"/>
    </source>
</evidence>
<protein>
    <submittedName>
        <fullName evidence="1">Uncharacterized protein</fullName>
    </submittedName>
</protein>
<dbReference type="EnsemblMetazoa" id="PPA39867.1">
    <property type="protein sequence ID" value="PPA39867.1"/>
    <property type="gene ID" value="WBGene00278236"/>
</dbReference>
<dbReference type="InterPro" id="IPR008974">
    <property type="entry name" value="TRAF-like"/>
</dbReference>
<dbReference type="AlphaFoldDB" id="A0A2A6BIB2"/>
<dbReference type="Proteomes" id="UP000005239">
    <property type="component" value="Unassembled WGS sequence"/>
</dbReference>
<reference evidence="1" key="2">
    <citation type="submission" date="2022-06" db="UniProtKB">
        <authorList>
            <consortium name="EnsemblMetazoa"/>
        </authorList>
    </citation>
    <scope>IDENTIFICATION</scope>
    <source>
        <strain evidence="1">PS312</strain>
    </source>
</reference>
<accession>A0A8R1YZ31</accession>
<dbReference type="Gene3D" id="2.60.210.10">
    <property type="entry name" value="Apoptosis, Tumor Necrosis Factor Receptor Associated Protein 2, Chain A"/>
    <property type="match status" value="1"/>
</dbReference>
<gene>
    <name evidence="1" type="primary">WBGene00278236</name>
</gene>
<reference evidence="2" key="1">
    <citation type="journal article" date="2008" name="Nat. Genet.">
        <title>The Pristionchus pacificus genome provides a unique perspective on nematode lifestyle and parasitism.</title>
        <authorList>
            <person name="Dieterich C."/>
            <person name="Clifton S.W."/>
            <person name="Schuster L.N."/>
            <person name="Chinwalla A."/>
            <person name="Delehaunty K."/>
            <person name="Dinkelacker I."/>
            <person name="Fulton L."/>
            <person name="Fulton R."/>
            <person name="Godfrey J."/>
            <person name="Minx P."/>
            <person name="Mitreva M."/>
            <person name="Roeseler W."/>
            <person name="Tian H."/>
            <person name="Witte H."/>
            <person name="Yang S.P."/>
            <person name="Wilson R.K."/>
            <person name="Sommer R.J."/>
        </authorList>
    </citation>
    <scope>NUCLEOTIDE SEQUENCE [LARGE SCALE GENOMIC DNA]</scope>
    <source>
        <strain evidence="2">PS312</strain>
    </source>
</reference>
<sequence length="149" mass="16890">MSPLAFAAENCNLWLLKDRQLQDVSGKITVKFTEISKLSDKKKVFSPEFEVAGMKWKLCFFVVRGYFGAYPVLAAPESSIVHLYVSGPNALRRTKITMFNNAGTARVLDFDNTCFIAGDDKFTFDTYESVANEIERVLLYVENLLWPAE</sequence>
<organism evidence="1 2">
    <name type="scientific">Pristionchus pacificus</name>
    <name type="common">Parasitic nematode worm</name>
    <dbReference type="NCBI Taxonomy" id="54126"/>
    <lineage>
        <taxon>Eukaryota</taxon>
        <taxon>Metazoa</taxon>
        <taxon>Ecdysozoa</taxon>
        <taxon>Nematoda</taxon>
        <taxon>Chromadorea</taxon>
        <taxon>Rhabditida</taxon>
        <taxon>Rhabditina</taxon>
        <taxon>Diplogasteromorpha</taxon>
        <taxon>Diplogasteroidea</taxon>
        <taxon>Neodiplogasteridae</taxon>
        <taxon>Pristionchus</taxon>
    </lineage>
</organism>